<evidence type="ECO:0000256" key="4">
    <source>
        <dbReference type="ARBA" id="ARBA00011738"/>
    </source>
</evidence>
<comment type="caution">
    <text evidence="13">The sequence shown here is derived from an EMBL/GenBank/DDBJ whole genome shotgun (WGS) entry which is preliminary data.</text>
</comment>
<dbReference type="Gene3D" id="3.40.190.10">
    <property type="entry name" value="Periplasmic binding protein-like II"/>
    <property type="match status" value="2"/>
</dbReference>
<protein>
    <recommendedName>
        <fullName evidence="10">Thiamine pyrimidine synthase</fullName>
    </recommendedName>
</protein>
<keyword evidence="7" id="KW-0663">Pyridoxal phosphate</keyword>
<keyword evidence="8" id="KW-0784">Thiamine biosynthesis</keyword>
<evidence type="ECO:0000256" key="1">
    <source>
        <dbReference type="ARBA" id="ARBA00003469"/>
    </source>
</evidence>
<dbReference type="SUPFAM" id="SSF53850">
    <property type="entry name" value="Periplasmic binding protein-like II"/>
    <property type="match status" value="1"/>
</dbReference>
<keyword evidence="9" id="KW-0408">Iron</keyword>
<dbReference type="PROSITE" id="PS51318">
    <property type="entry name" value="TAT"/>
    <property type="match status" value="1"/>
</dbReference>
<evidence type="ECO:0000256" key="5">
    <source>
        <dbReference type="ARBA" id="ARBA00022679"/>
    </source>
</evidence>
<dbReference type="InterPro" id="IPR006311">
    <property type="entry name" value="TAT_signal"/>
</dbReference>
<evidence type="ECO:0000256" key="3">
    <source>
        <dbReference type="ARBA" id="ARBA00009406"/>
    </source>
</evidence>
<comment type="catalytic activity">
    <reaction evidence="11">
        <text>N(6)-(pyridoxal phosphate)-L-lysyl-[4-amino-5-hydroxymethyl-2-methylpyrimidine phosphate synthase] + L-histidyl-[4-amino-5-hydroxymethyl-2-methylpyrimidine phosphate synthase] + 2 Fe(3+) + 4 H2O = L-lysyl-[4-amino-5-hydroxymethyl-2-methylpyrimidine phosphate synthase] + (2S)-2-amino-5-hydroxy-4-oxopentanoyl-[4-amino-5-hydroxymethyl-2-methylpyrimidine phosphate synthase] + 4-amino-2-methyl-5-(phosphooxymethyl)pyrimidine + 3-oxopropanoate + 2 Fe(2+) + 2 H(+)</text>
        <dbReference type="Rhea" id="RHEA:65756"/>
        <dbReference type="Rhea" id="RHEA-COMP:16892"/>
        <dbReference type="Rhea" id="RHEA-COMP:16893"/>
        <dbReference type="Rhea" id="RHEA-COMP:16894"/>
        <dbReference type="Rhea" id="RHEA-COMP:16895"/>
        <dbReference type="ChEBI" id="CHEBI:15377"/>
        <dbReference type="ChEBI" id="CHEBI:15378"/>
        <dbReference type="ChEBI" id="CHEBI:29033"/>
        <dbReference type="ChEBI" id="CHEBI:29034"/>
        <dbReference type="ChEBI" id="CHEBI:29969"/>
        <dbReference type="ChEBI" id="CHEBI:29979"/>
        <dbReference type="ChEBI" id="CHEBI:33190"/>
        <dbReference type="ChEBI" id="CHEBI:58354"/>
        <dbReference type="ChEBI" id="CHEBI:143915"/>
        <dbReference type="ChEBI" id="CHEBI:157692"/>
    </reaction>
    <physiologicalReaction direction="left-to-right" evidence="11">
        <dbReference type="Rhea" id="RHEA:65757"/>
    </physiologicalReaction>
</comment>
<comment type="similarity">
    <text evidence="3">Belongs to the NMT1/THI5 family.</text>
</comment>
<evidence type="ECO:0000256" key="6">
    <source>
        <dbReference type="ARBA" id="ARBA00022723"/>
    </source>
</evidence>
<evidence type="ECO:0000256" key="11">
    <source>
        <dbReference type="ARBA" id="ARBA00048179"/>
    </source>
</evidence>
<dbReference type="GO" id="GO:0009228">
    <property type="term" value="P:thiamine biosynthetic process"/>
    <property type="evidence" value="ECO:0007669"/>
    <property type="project" value="UniProtKB-KW"/>
</dbReference>
<dbReference type="PANTHER" id="PTHR31528">
    <property type="entry name" value="4-AMINO-5-HYDROXYMETHYL-2-METHYLPYRIMIDINE PHOSPHATE SYNTHASE THI11-RELATED"/>
    <property type="match status" value="1"/>
</dbReference>
<evidence type="ECO:0000256" key="8">
    <source>
        <dbReference type="ARBA" id="ARBA00022977"/>
    </source>
</evidence>
<comment type="subunit">
    <text evidence="4">Homodimer.</text>
</comment>
<evidence type="ECO:0000259" key="12">
    <source>
        <dbReference type="Pfam" id="PF09084"/>
    </source>
</evidence>
<dbReference type="AlphaFoldDB" id="A0A916W0G8"/>
<keyword evidence="6" id="KW-0479">Metal-binding</keyword>
<comment type="pathway">
    <text evidence="2">Cofactor biosynthesis; thiamine diphosphate biosynthesis.</text>
</comment>
<dbReference type="GO" id="GO:0016740">
    <property type="term" value="F:transferase activity"/>
    <property type="evidence" value="ECO:0007669"/>
    <property type="project" value="UniProtKB-KW"/>
</dbReference>
<dbReference type="GO" id="GO:0046872">
    <property type="term" value="F:metal ion binding"/>
    <property type="evidence" value="ECO:0007669"/>
    <property type="project" value="UniProtKB-KW"/>
</dbReference>
<reference evidence="13" key="2">
    <citation type="submission" date="2020-09" db="EMBL/GenBank/DDBJ databases">
        <authorList>
            <person name="Sun Q."/>
            <person name="Zhou Y."/>
        </authorList>
    </citation>
    <scope>NUCLEOTIDE SEQUENCE</scope>
    <source>
        <strain evidence="13">CGMCC 1.15320</strain>
    </source>
</reference>
<accession>A0A916W0G8</accession>
<dbReference type="Pfam" id="PF09084">
    <property type="entry name" value="NMT1"/>
    <property type="match status" value="1"/>
</dbReference>
<dbReference type="InterPro" id="IPR027939">
    <property type="entry name" value="NMT1/THI5"/>
</dbReference>
<reference evidence="13" key="1">
    <citation type="journal article" date="2014" name="Int. J. Syst. Evol. Microbiol.">
        <title>Complete genome sequence of Corynebacterium casei LMG S-19264T (=DSM 44701T), isolated from a smear-ripened cheese.</title>
        <authorList>
            <consortium name="US DOE Joint Genome Institute (JGI-PGF)"/>
            <person name="Walter F."/>
            <person name="Albersmeier A."/>
            <person name="Kalinowski J."/>
            <person name="Ruckert C."/>
        </authorList>
    </citation>
    <scope>NUCLEOTIDE SEQUENCE</scope>
    <source>
        <strain evidence="13">CGMCC 1.15320</strain>
    </source>
</reference>
<dbReference type="Proteomes" id="UP000636264">
    <property type="component" value="Unassembled WGS sequence"/>
</dbReference>
<keyword evidence="14" id="KW-1185">Reference proteome</keyword>
<evidence type="ECO:0000256" key="2">
    <source>
        <dbReference type="ARBA" id="ARBA00004948"/>
    </source>
</evidence>
<dbReference type="InterPro" id="IPR015168">
    <property type="entry name" value="SsuA/THI5"/>
</dbReference>
<gene>
    <name evidence="13" type="ORF">GCM10011385_07350</name>
</gene>
<name>A0A916W0G8_9HYPH</name>
<evidence type="ECO:0000313" key="14">
    <source>
        <dbReference type="Proteomes" id="UP000636264"/>
    </source>
</evidence>
<evidence type="ECO:0000313" key="13">
    <source>
        <dbReference type="EMBL" id="GGA56384.1"/>
    </source>
</evidence>
<evidence type="ECO:0000256" key="7">
    <source>
        <dbReference type="ARBA" id="ARBA00022898"/>
    </source>
</evidence>
<sequence length="340" mass="36691">MINNSITRRNLLQGMVAGSAGFMFGSMPVFAQAPGKLVFMEPYDMALEYVHELNAIVGGHLAKEGIDVEIGTIRGTTPAVQQVITGSAFTGRVGLMDVFRAAAMQSEPVISAGTSLHHGVFMVVSRKGDPIMKPEDFKGKRVGLAALGGGMENVLNLMLAGANVPFDSVERQAIGSNAGNVEVLKLGRVDAYLATIETCILLERDNEPVEIWPASKFAPVPGGVLLMTRKFADANRDTVVKFIRAMRNSAIEVNSSDQGMILDRITAKFDIVANEDRDFRIASLKAYNDLAIVNGVENIMRNVPEAIALSAELVTKAGIIEVKNVEELYTNEFFDEAVKG</sequence>
<feature type="domain" description="SsuA/THI5-like" evidence="12">
    <location>
        <begin position="55"/>
        <end position="250"/>
    </location>
</feature>
<proteinExistence type="inferred from homology"/>
<evidence type="ECO:0000256" key="10">
    <source>
        <dbReference type="ARBA" id="ARBA00033171"/>
    </source>
</evidence>
<dbReference type="PANTHER" id="PTHR31528:SF1">
    <property type="entry name" value="4-AMINO-5-HYDROXYMETHYL-2-METHYLPYRIMIDINE PHOSPHATE SYNTHASE THI11-RELATED"/>
    <property type="match status" value="1"/>
</dbReference>
<evidence type="ECO:0000256" key="9">
    <source>
        <dbReference type="ARBA" id="ARBA00023004"/>
    </source>
</evidence>
<comment type="function">
    <text evidence="1">Responsible for the formation of the pyrimidine heterocycle in the thiamine biosynthesis pathway. Catalyzes the formation of hydroxymethylpyrimidine phosphate (HMP-P) from histidine and pyridoxal phosphate (PLP). The protein uses PLP and the active site histidine to form HMP-P, generating an inactive enzyme. The enzyme can only undergo a single turnover, which suggests it is a suicide enzyme.</text>
</comment>
<keyword evidence="5" id="KW-0808">Transferase</keyword>
<dbReference type="EMBL" id="BMIF01000002">
    <property type="protein sequence ID" value="GGA56384.1"/>
    <property type="molecule type" value="Genomic_DNA"/>
</dbReference>
<organism evidence="13 14">
    <name type="scientific">Nitratireductor aestuarii</name>
    <dbReference type="NCBI Taxonomy" id="1735103"/>
    <lineage>
        <taxon>Bacteria</taxon>
        <taxon>Pseudomonadati</taxon>
        <taxon>Pseudomonadota</taxon>
        <taxon>Alphaproteobacteria</taxon>
        <taxon>Hyphomicrobiales</taxon>
        <taxon>Phyllobacteriaceae</taxon>
        <taxon>Nitratireductor</taxon>
    </lineage>
</organism>
<dbReference type="RefSeq" id="WP_188719608.1">
    <property type="nucleotide sequence ID" value="NZ_BMIF01000002.1"/>
</dbReference>